<evidence type="ECO:0000313" key="2">
    <source>
        <dbReference type="EMBL" id="KAK8510284.1"/>
    </source>
</evidence>
<sequence>MERFIAADAARERMFLRLRETANMAANIFAEYQKAQAENKKLKGSLSEVQEEIAKVKALLDLKIETSDAALETHQKIETEDAALETEIDKFMALFKA</sequence>
<dbReference type="Proteomes" id="UP001472677">
    <property type="component" value="Unassembled WGS sequence"/>
</dbReference>
<evidence type="ECO:0000256" key="1">
    <source>
        <dbReference type="SAM" id="Coils"/>
    </source>
</evidence>
<dbReference type="Gene3D" id="6.10.250.1820">
    <property type="match status" value="1"/>
</dbReference>
<protein>
    <submittedName>
        <fullName evidence="2">Uncharacterized protein</fullName>
    </submittedName>
</protein>
<accession>A0ABR2BT27</accession>
<dbReference type="EMBL" id="JBBPBM010000088">
    <property type="protein sequence ID" value="KAK8510284.1"/>
    <property type="molecule type" value="Genomic_DNA"/>
</dbReference>
<feature type="coiled-coil region" evidence="1">
    <location>
        <begin position="32"/>
        <end position="59"/>
    </location>
</feature>
<keyword evidence="3" id="KW-1185">Reference proteome</keyword>
<reference evidence="2 3" key="1">
    <citation type="journal article" date="2024" name="G3 (Bethesda)">
        <title>Genome assembly of Hibiscus sabdariffa L. provides insights into metabolisms of medicinal natural products.</title>
        <authorList>
            <person name="Kim T."/>
        </authorList>
    </citation>
    <scope>NUCLEOTIDE SEQUENCE [LARGE SCALE GENOMIC DNA]</scope>
    <source>
        <strain evidence="2">TK-2024</strain>
        <tissue evidence="2">Old leaves</tissue>
    </source>
</reference>
<proteinExistence type="predicted"/>
<name>A0ABR2BT27_9ROSI</name>
<gene>
    <name evidence="2" type="ORF">V6N12_008157</name>
</gene>
<evidence type="ECO:0000313" key="3">
    <source>
        <dbReference type="Proteomes" id="UP001472677"/>
    </source>
</evidence>
<organism evidence="2 3">
    <name type="scientific">Hibiscus sabdariffa</name>
    <name type="common">roselle</name>
    <dbReference type="NCBI Taxonomy" id="183260"/>
    <lineage>
        <taxon>Eukaryota</taxon>
        <taxon>Viridiplantae</taxon>
        <taxon>Streptophyta</taxon>
        <taxon>Embryophyta</taxon>
        <taxon>Tracheophyta</taxon>
        <taxon>Spermatophyta</taxon>
        <taxon>Magnoliopsida</taxon>
        <taxon>eudicotyledons</taxon>
        <taxon>Gunneridae</taxon>
        <taxon>Pentapetalae</taxon>
        <taxon>rosids</taxon>
        <taxon>malvids</taxon>
        <taxon>Malvales</taxon>
        <taxon>Malvaceae</taxon>
        <taxon>Malvoideae</taxon>
        <taxon>Hibiscus</taxon>
    </lineage>
</organism>
<keyword evidence="1" id="KW-0175">Coiled coil</keyword>
<comment type="caution">
    <text evidence="2">The sequence shown here is derived from an EMBL/GenBank/DDBJ whole genome shotgun (WGS) entry which is preliminary data.</text>
</comment>